<dbReference type="EMBL" id="LR796696">
    <property type="protein sequence ID" value="CAB4159979.1"/>
    <property type="molecule type" value="Genomic_DNA"/>
</dbReference>
<reference evidence="1" key="1">
    <citation type="submission" date="2020-04" db="EMBL/GenBank/DDBJ databases">
        <authorList>
            <person name="Chiriac C."/>
            <person name="Salcher M."/>
            <person name="Ghai R."/>
            <person name="Kavagutti S V."/>
        </authorList>
    </citation>
    <scope>NUCLEOTIDE SEQUENCE</scope>
</reference>
<evidence type="ECO:0000313" key="1">
    <source>
        <dbReference type="EMBL" id="CAB4159979.1"/>
    </source>
</evidence>
<organism evidence="1">
    <name type="scientific">uncultured Caudovirales phage</name>
    <dbReference type="NCBI Taxonomy" id="2100421"/>
    <lineage>
        <taxon>Viruses</taxon>
        <taxon>Duplodnaviria</taxon>
        <taxon>Heunggongvirae</taxon>
        <taxon>Uroviricota</taxon>
        <taxon>Caudoviricetes</taxon>
        <taxon>Peduoviridae</taxon>
        <taxon>Maltschvirus</taxon>
        <taxon>Maltschvirus maltsch</taxon>
    </lineage>
</organism>
<accession>A0A6J5NKT2</accession>
<sequence length="1290" mass="143657">MHDKNTPELELGEQIKSVCDAALAKAKNYLLGAIPAVALYVKVDKKLVTDSLDTELASLKAEGKTPGVEMRVEVYGSGSSETALNMIAEDTYSVTENGKSRKVAMIETKGSEPDVVNITPLEGNDASPELYKILAHTGYAAISDTLAVNSKKSSTPTMHEENVAKMFRLKDPEWNLGVWLLDLFKDPVSLKAYLSHSLGAAVYRNWNRECASKEVYVADFQKVNCRVGSDSGKFLSGTDGMNISSGPDAKVEQIRYVTFWGVDVNGQSHDFNVFAKGLLAPTHLSRIEGQTLVFNKDEAKALKSNLVVLDIANFKNDASKDHLKKLVKEHGIVKLDPRSPADTIADLLWAVTKISADERSSTTYQHVNNMFVSDPKMLNKLLDAYKPPRFRKLGENSVARTIASALGTAFGVDNLSSDLLSGDRSAKRVLSDIAAYLPSIKMRKCIMSNLLSKGQAVALDAAGSPMDKFVFMRNPCLLPNSLKVLHGIEHCLIQNIFNLDDYSQELVIISPEDASDAQADDDGDSVGCDPNPTLIALIEEHEKFVRNSILRYAPKIELAKEARESYAPSDCLGSTCDKIINDASYVNLCVLQPEQPLVGWGSDMAVNFIRSINWKWVTSSSQVPQSLLKMKSIEAVCNETFGPGANDPSWGLWVPAEEQDVERYCSWLCLVFITQTAIDWKKRMYKLMSLFVLGFTYIVNQDGKFQLSTSSWKIRSTNSKADISIDCKSPFTTQFDSQLELGGRYVIDYDPLAQGVIGGNVILARYLMSGKAWSFTAFSALFDEKLVETTWQNIGLWSITSLGVLGTTLSRGIDLEWKRLAKSGLKVTEECSREDILVAFQKMYTTCGNNCVVKHLLSKSLSGTYLKPSVLSEYIAAYNSVHQLIENWETVMESDPEFKAENEKLLLDMSRVNLGSRKSMDLTGRRVTKWIEKAKIDLQKPESFKYFLLLAGQGGIEDPTVRHLITELIAQISPVESMKRKVEQQAMNALDNWIWVVWKYAFMKMTGKTLASVTGVNIEEPTVDNLLLLKKRNENGHSPIYAAVKELSKFDNTAQPKTIFIQLVECCLTGDFGTTKKVVNFIKNDPSYVKEYNQYKALSLGNHLEELFRLINNFDGNVKKELLSIVESNIARTLRSVNALSLLGTAEDRTKNMWHDDGPKTKDDDIAREINMFSSSDSLPTAIEKLILSKGYVPAQVAFQKKVVRGIYKWSLPLIESYSFGDPELPPNKLSVAKVISKSIANSGDRKIPYADFIRYSLGCRVKYRVNADGDPVLISGYLTQEQFNKKYRS</sequence>
<name>A0A6J5NKT2_9CAUD</name>
<gene>
    <name evidence="1" type="ORF">UFOVP724_33</name>
</gene>
<proteinExistence type="predicted"/>
<protein>
    <submittedName>
        <fullName evidence="1">Uncharacterized protein</fullName>
    </submittedName>
</protein>